<comment type="caution">
    <text evidence="1">The sequence shown here is derived from an EMBL/GenBank/DDBJ whole genome shotgun (WGS) entry which is preliminary data.</text>
</comment>
<sequence>MGVIDKARGLFSSGEKRTLYQCNACMETFVPQEEKPMRELRCPICNDPNVRER</sequence>
<dbReference type="OrthoDB" id="295069at2157"/>
<accession>J3JG50</accession>
<gene>
    <name evidence="1" type="ORF">HSB1_19440</name>
</gene>
<dbReference type="EMBL" id="ALJD01000004">
    <property type="protein sequence ID" value="EJN59786.1"/>
    <property type="molecule type" value="Genomic_DNA"/>
</dbReference>
<proteinExistence type="predicted"/>
<dbReference type="AlphaFoldDB" id="J3JG50"/>
<name>J3JG50_9EURY</name>
<dbReference type="Proteomes" id="UP000007813">
    <property type="component" value="Unassembled WGS sequence"/>
</dbReference>
<evidence type="ECO:0000313" key="1">
    <source>
        <dbReference type="EMBL" id="EJN59786.1"/>
    </source>
</evidence>
<dbReference type="RefSeq" id="WP_009367023.1">
    <property type="nucleotide sequence ID" value="NZ_ALJD01000004.1"/>
</dbReference>
<protein>
    <submittedName>
        <fullName evidence="1">Uncharacterized protein</fullName>
    </submittedName>
</protein>
<organism evidence="1 2">
    <name type="scientific">Halogranum salarium B-1</name>
    <dbReference type="NCBI Taxonomy" id="1210908"/>
    <lineage>
        <taxon>Archaea</taxon>
        <taxon>Methanobacteriati</taxon>
        <taxon>Methanobacteriota</taxon>
        <taxon>Stenosarchaea group</taxon>
        <taxon>Halobacteria</taxon>
        <taxon>Halobacteriales</taxon>
        <taxon>Haloferacaceae</taxon>
    </lineage>
</organism>
<evidence type="ECO:0000313" key="2">
    <source>
        <dbReference type="Proteomes" id="UP000007813"/>
    </source>
</evidence>
<reference evidence="1 2" key="1">
    <citation type="journal article" date="2012" name="J. Bacteriol.">
        <title>Draft Genome Sequence of the Extremely Halophilic Archaeon Halogranum salarium B-1T.</title>
        <authorList>
            <person name="Kim K.K."/>
            <person name="Lee K.C."/>
            <person name="Lee J.S."/>
        </authorList>
    </citation>
    <scope>NUCLEOTIDE SEQUENCE [LARGE SCALE GENOMIC DNA]</scope>
    <source>
        <strain evidence="1 2">B-1</strain>
    </source>
</reference>